<dbReference type="Pfam" id="PF11185">
    <property type="entry name" value="DUF2971"/>
    <property type="match status" value="1"/>
</dbReference>
<dbReference type="InterPro" id="IPR021352">
    <property type="entry name" value="DUF2971"/>
</dbReference>
<accession>A0A6B3LR77</accession>
<sequence>MNMGRVGKKIKMKRLKLAISEINRNSTTNELGRMEKIYKYFSYDVLDLVFAREGFCGVKCSLPKDYNDPYELFLGMDLSIPTEHLAFYHDVISGIPQNPTTCFSYSPIVSPMWAHYANNHSGFVLEFDLDSLQKHFEGNPIWKVSYRKAPLESLKGILARAAGTLKPRHSYALQEAVFVESYFSKYDQWSYEQECRFVDMKKVTENVAGNDILFIPLEFVTAFIAGPKFPSDMVQRSNEITAIADMKWYELVIGKSHPQPYVKDDNSDVFIFKDKQIVLSDHNCNLCSEPLVNDNELCPWCTITESHREIAAQRNPFRMISAMGGLEEYMEAMSKIGR</sequence>
<gene>
    <name evidence="1" type="ORF">G3T61_17340</name>
</gene>
<dbReference type="AlphaFoldDB" id="A0A6B3LR77"/>
<protein>
    <submittedName>
        <fullName evidence="1">DUF2971 domain-containing protein</fullName>
    </submittedName>
</protein>
<reference evidence="1" key="1">
    <citation type="submission" date="2020-02" db="EMBL/GenBank/DDBJ databases">
        <title>Genome Announcements.</title>
        <authorList>
            <person name="Abdulabbas H.T."/>
            <person name="Bunyan I.A."/>
            <person name="Abdul-Lateef L.A."/>
        </authorList>
    </citation>
    <scope>NUCLEOTIDE SEQUENCE</scope>
    <source>
        <strain evidence="1">NAG1</strain>
    </source>
</reference>
<proteinExistence type="predicted"/>
<name>A0A6B3LR77_VIBCL</name>
<comment type="caution">
    <text evidence="1">The sequence shown here is derived from an EMBL/GenBank/DDBJ whole genome shotgun (WGS) entry which is preliminary data.</text>
</comment>
<dbReference type="EMBL" id="JAAGVX010000020">
    <property type="protein sequence ID" value="NEM95950.1"/>
    <property type="molecule type" value="Genomic_DNA"/>
</dbReference>
<evidence type="ECO:0000313" key="1">
    <source>
        <dbReference type="EMBL" id="NEM95950.1"/>
    </source>
</evidence>
<organism evidence="1">
    <name type="scientific">Vibrio cholerae</name>
    <dbReference type="NCBI Taxonomy" id="666"/>
    <lineage>
        <taxon>Bacteria</taxon>
        <taxon>Pseudomonadati</taxon>
        <taxon>Pseudomonadota</taxon>
        <taxon>Gammaproteobacteria</taxon>
        <taxon>Vibrionales</taxon>
        <taxon>Vibrionaceae</taxon>
        <taxon>Vibrio</taxon>
    </lineage>
</organism>